<dbReference type="PANTHER" id="PTHR32071:SF122">
    <property type="entry name" value="SIGMA FACTOR"/>
    <property type="match status" value="1"/>
</dbReference>
<evidence type="ECO:0000259" key="6">
    <source>
        <dbReference type="PROSITE" id="PS50045"/>
    </source>
</evidence>
<evidence type="ECO:0000256" key="2">
    <source>
        <dbReference type="ARBA" id="ARBA00022840"/>
    </source>
</evidence>
<feature type="region of interest" description="Disordered" evidence="5">
    <location>
        <begin position="1"/>
        <end position="24"/>
    </location>
</feature>
<evidence type="ECO:0000256" key="5">
    <source>
        <dbReference type="SAM" id="MobiDB-lite"/>
    </source>
</evidence>
<dbReference type="Gene3D" id="1.10.10.60">
    <property type="entry name" value="Homeodomain-like"/>
    <property type="match status" value="1"/>
</dbReference>
<keyword evidence="3" id="KW-0805">Transcription regulation</keyword>
<dbReference type="AlphaFoldDB" id="A0A1B1K8U9"/>
<dbReference type="PROSITE" id="PS50045">
    <property type="entry name" value="SIGMA54_INTERACT_4"/>
    <property type="match status" value="1"/>
</dbReference>
<accession>A0A1B1K8U9</accession>
<organism evidence="7 8">
    <name type="scientific">Rhodococcus opacus</name>
    <name type="common">Nocardia opaca</name>
    <dbReference type="NCBI Taxonomy" id="37919"/>
    <lineage>
        <taxon>Bacteria</taxon>
        <taxon>Bacillati</taxon>
        <taxon>Actinomycetota</taxon>
        <taxon>Actinomycetes</taxon>
        <taxon>Mycobacteriales</taxon>
        <taxon>Nocardiaceae</taxon>
        <taxon>Rhodococcus</taxon>
    </lineage>
</organism>
<dbReference type="InterPro" id="IPR002078">
    <property type="entry name" value="Sigma_54_int"/>
</dbReference>
<reference evidence="7 8" key="1">
    <citation type="submission" date="2014-07" db="EMBL/GenBank/DDBJ databases">
        <authorList>
            <person name="Zhang J.E."/>
            <person name="Yang H."/>
            <person name="Guo J."/>
            <person name="Deng Z."/>
            <person name="Luo H."/>
            <person name="Luo M."/>
            <person name="Zhao B."/>
        </authorList>
    </citation>
    <scope>NUCLEOTIDE SEQUENCE [LARGE SCALE GENOMIC DNA]</scope>
    <source>
        <strain evidence="7 8">1CP</strain>
    </source>
</reference>
<dbReference type="SUPFAM" id="SSF52540">
    <property type="entry name" value="P-loop containing nucleoside triphosphate hydrolases"/>
    <property type="match status" value="1"/>
</dbReference>
<dbReference type="PRINTS" id="PR01590">
    <property type="entry name" value="HTHFIS"/>
</dbReference>
<dbReference type="Proteomes" id="UP000186108">
    <property type="component" value="Chromosome"/>
</dbReference>
<dbReference type="EMBL" id="CP009111">
    <property type="protein sequence ID" value="ANS29001.1"/>
    <property type="molecule type" value="Genomic_DNA"/>
</dbReference>
<keyword evidence="1" id="KW-0547">Nucleotide-binding</keyword>
<dbReference type="Pfam" id="PF25601">
    <property type="entry name" value="AAA_lid_14"/>
    <property type="match status" value="1"/>
</dbReference>
<evidence type="ECO:0000256" key="4">
    <source>
        <dbReference type="ARBA" id="ARBA00023163"/>
    </source>
</evidence>
<dbReference type="PATRIC" id="fig|37919.13.peg.4564"/>
<dbReference type="GO" id="GO:0043565">
    <property type="term" value="F:sequence-specific DNA binding"/>
    <property type="evidence" value="ECO:0007669"/>
    <property type="project" value="InterPro"/>
</dbReference>
<dbReference type="Gene3D" id="3.40.50.300">
    <property type="entry name" value="P-loop containing nucleotide triphosphate hydrolases"/>
    <property type="match status" value="1"/>
</dbReference>
<gene>
    <name evidence="7" type="ORF">R1CP_21625</name>
</gene>
<dbReference type="Pfam" id="PF02954">
    <property type="entry name" value="HTH_8"/>
    <property type="match status" value="1"/>
</dbReference>
<evidence type="ECO:0000256" key="1">
    <source>
        <dbReference type="ARBA" id="ARBA00022741"/>
    </source>
</evidence>
<dbReference type="InterPro" id="IPR027417">
    <property type="entry name" value="P-loop_NTPase"/>
</dbReference>
<dbReference type="PANTHER" id="PTHR32071">
    <property type="entry name" value="TRANSCRIPTIONAL REGULATORY PROTEIN"/>
    <property type="match status" value="1"/>
</dbReference>
<proteinExistence type="predicted"/>
<dbReference type="InterPro" id="IPR002197">
    <property type="entry name" value="HTH_Fis"/>
</dbReference>
<dbReference type="GO" id="GO:0005524">
    <property type="term" value="F:ATP binding"/>
    <property type="evidence" value="ECO:0007669"/>
    <property type="project" value="UniProtKB-KW"/>
</dbReference>
<evidence type="ECO:0000313" key="8">
    <source>
        <dbReference type="Proteomes" id="UP000186108"/>
    </source>
</evidence>
<dbReference type="InterPro" id="IPR029016">
    <property type="entry name" value="GAF-like_dom_sf"/>
</dbReference>
<dbReference type="Gene3D" id="1.10.8.60">
    <property type="match status" value="1"/>
</dbReference>
<keyword evidence="2" id="KW-0067">ATP-binding</keyword>
<feature type="region of interest" description="Disordered" evidence="5">
    <location>
        <begin position="306"/>
        <end position="329"/>
    </location>
</feature>
<name>A0A1B1K8U9_RHOOP</name>
<dbReference type="SUPFAM" id="SSF46689">
    <property type="entry name" value="Homeodomain-like"/>
    <property type="match status" value="1"/>
</dbReference>
<dbReference type="InterPro" id="IPR009057">
    <property type="entry name" value="Homeodomain-like_sf"/>
</dbReference>
<protein>
    <submittedName>
        <fullName evidence="7">Sigma-54 dependent transcriptional regulator</fullName>
    </submittedName>
</protein>
<dbReference type="RefSeq" id="WP_043788772.1">
    <property type="nucleotide sequence ID" value="NZ_CAJUXZ010000001.1"/>
</dbReference>
<keyword evidence="4" id="KW-0804">Transcription</keyword>
<dbReference type="Gene3D" id="3.30.450.40">
    <property type="match status" value="1"/>
</dbReference>
<feature type="domain" description="Sigma-54 factor interaction" evidence="6">
    <location>
        <begin position="322"/>
        <end position="515"/>
    </location>
</feature>
<sequence length="586" mass="63607">MDSDHRRRRVTTDRRPTSSLSATDEVSTFIAQSWQRSRRAGVVPDGSSPPRLQFVEDLDLRRRLVQCASPILDRLHDDLSGMSLSVALTDEHAQVMLRRDNDPALAAKLDSVFFAPGFSYSEEVIGTNGVGTALETGMAVYVDGREHFHEAIHDFTCAGAPIHNPILGRVEGLIDITGLAREANPLIRQLALGAARDIESALRSTGSAKQQVVLGEFLAACRRRQVAVYSLSCGVFMSNSIGSRLLDPIDEAFLREEAHSLLGPSRITELALHLPSGGTITVKRNLVEDGAEVAGVILEVERSPHPRSSITHHRRVPALPGSTGSSPQWTRCSRELMSLASTDANTILRGEGGSGRLTLARGAHLYKNPQAPIAVVDCHPTESVEERLRSALDSAATTVVLRDIDLLDARLDQAVSDVVSADQRSYPARWIVATSSTDGDRLLHSALARHFTTTIDVPALRHHPGDVPAIIRMCLGQLAPHRDADIPDDVLRVLKKYHWPGNITELVDTLKHALRAKPAGVITAVDLPPALNSAPRRTMTTMESAERDAIVVALRESGGNRVAAAKSLGIARSSLYRKIDTFGIHL</sequence>
<dbReference type="InterPro" id="IPR058031">
    <property type="entry name" value="AAA_lid_NorR"/>
</dbReference>
<evidence type="ECO:0000256" key="3">
    <source>
        <dbReference type="ARBA" id="ARBA00023015"/>
    </source>
</evidence>
<dbReference type="GO" id="GO:0006355">
    <property type="term" value="P:regulation of DNA-templated transcription"/>
    <property type="evidence" value="ECO:0007669"/>
    <property type="project" value="InterPro"/>
</dbReference>
<evidence type="ECO:0000313" key="7">
    <source>
        <dbReference type="EMBL" id="ANS29001.1"/>
    </source>
</evidence>